<dbReference type="Proteomes" id="UP001314169">
    <property type="component" value="Chromosome 18"/>
</dbReference>
<gene>
    <name evidence="1" type="ORF">MPIPNATIZW_LOCUS7911</name>
</gene>
<sequence>MAPKSLLLKHCHPQPASKREPYFYLTRLLASNLAPGDQNGFSPLENAHVSAHPYIYNFFVFAFKYKNTTLDLCCKTGGPSNENLFFEGRATNPSHPLYAGLAFQ</sequence>
<proteinExistence type="predicted"/>
<name>A0ABN9ZMT9_PIPNA</name>
<evidence type="ECO:0000313" key="2">
    <source>
        <dbReference type="Proteomes" id="UP001314169"/>
    </source>
</evidence>
<reference evidence="1" key="1">
    <citation type="submission" date="2023-12" db="EMBL/GenBank/DDBJ databases">
        <authorList>
            <person name="Brown T."/>
        </authorList>
    </citation>
    <scope>NUCLEOTIDE SEQUENCE</scope>
</reference>
<evidence type="ECO:0000313" key="1">
    <source>
        <dbReference type="EMBL" id="CAK6439605.1"/>
    </source>
</evidence>
<dbReference type="EMBL" id="OY882875">
    <property type="protein sequence ID" value="CAK6439605.1"/>
    <property type="molecule type" value="Genomic_DNA"/>
</dbReference>
<protein>
    <submittedName>
        <fullName evidence="1">Uncharacterized protein</fullName>
    </submittedName>
</protein>
<accession>A0ABN9ZMT9</accession>
<organism evidence="1 2">
    <name type="scientific">Pipistrellus nathusii</name>
    <name type="common">Nathusius' pipistrelle</name>
    <dbReference type="NCBI Taxonomy" id="59473"/>
    <lineage>
        <taxon>Eukaryota</taxon>
        <taxon>Metazoa</taxon>
        <taxon>Chordata</taxon>
        <taxon>Craniata</taxon>
        <taxon>Vertebrata</taxon>
        <taxon>Euteleostomi</taxon>
        <taxon>Mammalia</taxon>
        <taxon>Eutheria</taxon>
        <taxon>Laurasiatheria</taxon>
        <taxon>Chiroptera</taxon>
        <taxon>Yangochiroptera</taxon>
        <taxon>Vespertilionidae</taxon>
        <taxon>Pipistrellus</taxon>
    </lineage>
</organism>
<keyword evidence="2" id="KW-1185">Reference proteome</keyword>